<evidence type="ECO:0000313" key="1">
    <source>
        <dbReference type="Proteomes" id="UP000887565"/>
    </source>
</evidence>
<dbReference type="AlphaFoldDB" id="A0A915J663"/>
<accession>A0A915J663</accession>
<dbReference type="Proteomes" id="UP000887565">
    <property type="component" value="Unplaced"/>
</dbReference>
<name>A0A915J663_ROMCU</name>
<proteinExistence type="predicted"/>
<sequence>MIDEMRFVSEIGRVDDIFGVPVANSEPISIGQQLSLSEQRNAHLQPIRASLSKLILLSLFLWHTSSILRCDSFNLAKNWRRRLLDDSSSLVLLSVDKANTDKTS</sequence>
<evidence type="ECO:0000313" key="2">
    <source>
        <dbReference type="WBParaSite" id="nRc.2.0.1.t21223-RA"/>
    </source>
</evidence>
<reference evidence="2" key="1">
    <citation type="submission" date="2022-11" db="UniProtKB">
        <authorList>
            <consortium name="WormBaseParasite"/>
        </authorList>
    </citation>
    <scope>IDENTIFICATION</scope>
</reference>
<protein>
    <submittedName>
        <fullName evidence="2">Uncharacterized protein</fullName>
    </submittedName>
</protein>
<dbReference type="WBParaSite" id="nRc.2.0.1.t21223-RA">
    <property type="protein sequence ID" value="nRc.2.0.1.t21223-RA"/>
    <property type="gene ID" value="nRc.2.0.1.g21223"/>
</dbReference>
<keyword evidence="1" id="KW-1185">Reference proteome</keyword>
<organism evidence="1 2">
    <name type="scientific">Romanomermis culicivorax</name>
    <name type="common">Nematode worm</name>
    <dbReference type="NCBI Taxonomy" id="13658"/>
    <lineage>
        <taxon>Eukaryota</taxon>
        <taxon>Metazoa</taxon>
        <taxon>Ecdysozoa</taxon>
        <taxon>Nematoda</taxon>
        <taxon>Enoplea</taxon>
        <taxon>Dorylaimia</taxon>
        <taxon>Mermithida</taxon>
        <taxon>Mermithoidea</taxon>
        <taxon>Mermithidae</taxon>
        <taxon>Romanomermis</taxon>
    </lineage>
</organism>